<comment type="caution">
    <text evidence="3">The sequence shown here is derived from an EMBL/GenBank/DDBJ whole genome shotgun (WGS) entry which is preliminary data.</text>
</comment>
<gene>
    <name evidence="2" type="ORF">KIPB_004428</name>
    <name evidence="3" type="ORF">KIPB_005409</name>
    <name evidence="4" type="ORF">KIPB_006691</name>
</gene>
<reference evidence="3 5" key="2">
    <citation type="journal article" date="2018" name="PLoS ONE">
        <title>The draft genome of Kipferlia bialata reveals reductive genome evolution in fornicate parasites.</title>
        <authorList>
            <person name="Tanifuji G."/>
            <person name="Takabayashi S."/>
            <person name="Kume K."/>
            <person name="Takagi M."/>
            <person name="Nakayama T."/>
            <person name="Kamikawa R."/>
            <person name="Inagaki Y."/>
            <person name="Hashimoto T."/>
        </authorList>
    </citation>
    <scope>NUCLEOTIDE SEQUENCE [LARGE SCALE GENOMIC DNA]</scope>
    <source>
        <strain evidence="3">NY0173</strain>
    </source>
</reference>
<protein>
    <submittedName>
        <fullName evidence="3">Uncharacterized protein</fullName>
    </submittedName>
</protein>
<reference evidence="3" key="1">
    <citation type="submission" date="2016-10" db="EMBL/GenBank/DDBJ databases">
        <authorList>
            <person name="Tanifuji G."/>
            <person name="Kume K."/>
            <person name="Nakayama T."/>
            <person name="Takabayashi S."/>
            <person name="Hashimoto T."/>
        </authorList>
    </citation>
    <scope>NUCLEOTIDE SEQUENCE</scope>
    <source>
        <strain evidence="3">NY0173</strain>
    </source>
</reference>
<feature type="region of interest" description="Disordered" evidence="1">
    <location>
        <begin position="132"/>
        <end position="251"/>
    </location>
</feature>
<proteinExistence type="predicted"/>
<sequence>MHSSFVQYRTPGRHGEVPQVAEGERGRDHVDWGEAETENTAPAVTPRAPFGANSSTIKWGEPISLGPETVFDVPQSLGRPREGDPDGGSILSDHSASVLSTHSASQHMPGAEYSGLGMSALSMSGIYTSHLETSHLDPDDTHSILAPHSPTQAAHPTHSSQLDPPHAMSFSQGNALSLSQVRGSSRSPHSGSLSLRVSRRGKDRGDSRRSSMSLSASLRERERARSPTSLSASIHRHSSRERAKGASRLIHSPAEQTEDVCHVYADLTEGEADTVASTPSRLLRPEVQVRSILQRLQAMRVVVPKTDGIWENPLKTMVSPLHPSALHPPHYHKSNLHFLSDPIDVKTIPWGAVATASTRNGEYVYSLRGEVCHVSPRHVQPSHLAVADGLLVPVLSDEECDEDEVVDIEETPRERQSRMWNTAIS</sequence>
<dbReference type="EMBL" id="BDIP01001264">
    <property type="protein sequence ID" value="GIQ83997.1"/>
    <property type="molecule type" value="Genomic_DNA"/>
</dbReference>
<dbReference type="EMBL" id="BDIP01000946">
    <property type="protein sequence ID" value="GIQ83154.1"/>
    <property type="molecule type" value="Genomic_DNA"/>
</dbReference>
<feature type="compositionally biased region" description="Polar residues" evidence="1">
    <location>
        <begin position="169"/>
        <end position="181"/>
    </location>
</feature>
<dbReference type="AlphaFoldDB" id="A0A9K3GII3"/>
<evidence type="ECO:0000313" key="3">
    <source>
        <dbReference type="EMBL" id="GIQ83997.1"/>
    </source>
</evidence>
<feature type="compositionally biased region" description="Polar residues" evidence="1">
    <location>
        <begin position="92"/>
        <end position="106"/>
    </location>
</feature>
<name>A0A9K3GII3_9EUKA</name>
<feature type="compositionally biased region" description="Low complexity" evidence="1">
    <location>
        <begin position="182"/>
        <end position="196"/>
    </location>
</feature>
<feature type="compositionally biased region" description="Polar residues" evidence="1">
    <location>
        <begin position="149"/>
        <end position="162"/>
    </location>
</feature>
<dbReference type="EMBL" id="BDIP01001754">
    <property type="protein sequence ID" value="GIQ85076.1"/>
    <property type="molecule type" value="Genomic_DNA"/>
</dbReference>
<dbReference type="Proteomes" id="UP000265618">
    <property type="component" value="Unassembled WGS sequence"/>
</dbReference>
<accession>A0A9K3GII3</accession>
<evidence type="ECO:0000313" key="4">
    <source>
        <dbReference type="EMBL" id="GIQ85076.1"/>
    </source>
</evidence>
<organism evidence="3 5">
    <name type="scientific">Kipferlia bialata</name>
    <dbReference type="NCBI Taxonomy" id="797122"/>
    <lineage>
        <taxon>Eukaryota</taxon>
        <taxon>Metamonada</taxon>
        <taxon>Carpediemonas-like organisms</taxon>
        <taxon>Kipferlia</taxon>
    </lineage>
</organism>
<keyword evidence="5" id="KW-1185">Reference proteome</keyword>
<evidence type="ECO:0000313" key="5">
    <source>
        <dbReference type="Proteomes" id="UP000265618"/>
    </source>
</evidence>
<evidence type="ECO:0000313" key="2">
    <source>
        <dbReference type="EMBL" id="GIQ83154.1"/>
    </source>
</evidence>
<feature type="region of interest" description="Disordered" evidence="1">
    <location>
        <begin position="1"/>
        <end position="27"/>
    </location>
</feature>
<feature type="non-terminal residue" evidence="3">
    <location>
        <position position="425"/>
    </location>
</feature>
<feature type="region of interest" description="Disordered" evidence="1">
    <location>
        <begin position="67"/>
        <end position="106"/>
    </location>
</feature>
<feature type="compositionally biased region" description="Basic and acidic residues" evidence="1">
    <location>
        <begin position="132"/>
        <end position="142"/>
    </location>
</feature>
<evidence type="ECO:0000256" key="1">
    <source>
        <dbReference type="SAM" id="MobiDB-lite"/>
    </source>
</evidence>